<dbReference type="EC" id="1.3.99.33" evidence="4"/>
<dbReference type="InterPro" id="IPR036188">
    <property type="entry name" value="FAD/NAD-bd_sf"/>
</dbReference>
<sequence length="810" mass="86646">MQIRSAEFEMTADQEREEMNMKSSKKLMALLLAGLMMTTTACSTKNEPAQGNGSSKGEATITKTVQGFGGDVTVTVNFDKDGKLAGVAAVGDKETPTIGGQALNELPAKILEAGNADIDGVAGATVTSTAIKTAVQEAIDEYNGTSAEIPAAKMKAGTYNVTASGFSLLKEMEVAVTVSEDKIEKIEVLDNGDTYPFLEAAKEKLIPRILENQSVTVDSITGCTGSSTGIKQATEKAVAQALAEGGSEAAAIKNFYKTPAKSTEQETIDVDVLVVGMGGSGTAAAMSAAETQYASNGNDASKVSVLAIDKAGKYGGTSCITADTMGINAPEYDKTYHGGKDYVDAEAMKEDWNNFTKGDAKQDLLDLFFEESGPTVDWLISHGFDYGKGSPEGEGYQYGGPQRGFTDEDIWYVKFQYTGQGYGNWKKETGEMFDSMIADYEKVGGRYMLEVEAKELIYDQASNAVTGVKAEGYDGKQYTINAKKVIIGTGGFSNNAALQEKYLSNEYYPLKGSWLMYGMQQNDGTMIGSALDLGAGTYNIGMPPMVHLQGAPITLHEYPVEVVGDENDLGFWTQLPRRNSLNDFPNALASAAYALQVNMKGERFSNEAGTFQTWKSGPRYYTIWSDDFFREVEKNGLPVSFGDDLTCQGGIDAGKPLPVDELINLCVEKGIAYKGDTLEDLAKQLSIDPAVLQDNIDRYNAAVEAGSDEEFGKAADFLTMKINEEGPYYAFVGASYIYSTVGGLDVNTDMQVLGSDNATPINGLYAVGTDSLGVLFSEQREYVTYGGAAQGWAYTSGRLAGASAVNSLGE</sequence>
<keyword evidence="7" id="KW-0274">FAD</keyword>
<dbReference type="AlphaFoldDB" id="A0A6N7SDK1"/>
<dbReference type="GO" id="GO:0033765">
    <property type="term" value="F:steroid dehydrogenase activity, acting on the CH-CH group of donors"/>
    <property type="evidence" value="ECO:0007669"/>
    <property type="project" value="UniProtKB-ARBA"/>
</dbReference>
<comment type="similarity">
    <text evidence="3">Belongs to the FAD-dependent oxidoreductase 2 family. FRD/SDH subfamily.</text>
</comment>
<comment type="cofactor">
    <cofactor evidence="2">
        <name>FAD</name>
        <dbReference type="ChEBI" id="CHEBI:57692"/>
    </cofactor>
</comment>
<comment type="cofactor">
    <cofactor evidence="1">
        <name>FMN</name>
        <dbReference type="ChEBI" id="CHEBI:58210"/>
    </cofactor>
</comment>
<keyword evidence="6" id="KW-0285">Flavoprotein</keyword>
<evidence type="ECO:0000256" key="2">
    <source>
        <dbReference type="ARBA" id="ARBA00001974"/>
    </source>
</evidence>
<evidence type="ECO:0000313" key="12">
    <source>
        <dbReference type="EMBL" id="MSC35133.1"/>
    </source>
</evidence>
<dbReference type="OrthoDB" id="9806724at2"/>
<keyword evidence="8" id="KW-0560">Oxidoreductase</keyword>
<dbReference type="Pfam" id="PF04205">
    <property type="entry name" value="FMN_bind"/>
    <property type="match status" value="2"/>
</dbReference>
<evidence type="ECO:0000313" key="11">
    <source>
        <dbReference type="EMBL" id="MSA91356.1"/>
    </source>
</evidence>
<reference evidence="13 14" key="1">
    <citation type="journal article" date="2019" name="Nat. Med.">
        <title>A library of human gut bacterial isolates paired with longitudinal multiomics data enables mechanistic microbiome research.</title>
        <authorList>
            <person name="Poyet M."/>
            <person name="Groussin M."/>
            <person name="Gibbons S.M."/>
            <person name="Avila-Pacheco J."/>
            <person name="Jiang X."/>
            <person name="Kearney S.M."/>
            <person name="Perrotta A.R."/>
            <person name="Berdy B."/>
            <person name="Zhao S."/>
            <person name="Lieberman T.D."/>
            <person name="Swanson P.K."/>
            <person name="Smith M."/>
            <person name="Roesemann S."/>
            <person name="Alexander J.E."/>
            <person name="Rich S.A."/>
            <person name="Livny J."/>
            <person name="Vlamakis H."/>
            <person name="Clish C."/>
            <person name="Bullock K."/>
            <person name="Deik A."/>
            <person name="Scott J."/>
            <person name="Pierce K.A."/>
            <person name="Xavier R.J."/>
            <person name="Alm E.J."/>
        </authorList>
    </citation>
    <scope>NUCLEOTIDE SEQUENCE [LARGE SCALE GENOMIC DNA]</scope>
    <source>
        <strain evidence="11 13">BIOML-A4</strain>
        <strain evidence="12 14">BIOML-A5</strain>
    </source>
</reference>
<comment type="caution">
    <text evidence="11">The sequence shown here is derived from an EMBL/GenBank/DDBJ whole genome shotgun (WGS) entry which is preliminary data.</text>
</comment>
<dbReference type="Proteomes" id="UP000433575">
    <property type="component" value="Unassembled WGS sequence"/>
</dbReference>
<dbReference type="Gene3D" id="3.50.50.60">
    <property type="entry name" value="FAD/NAD(P)-binding domain"/>
    <property type="match status" value="1"/>
</dbReference>
<feature type="domain" description="FMN-binding" evidence="10">
    <location>
        <begin position="165"/>
        <end position="241"/>
    </location>
</feature>
<comment type="catalytic activity">
    <reaction evidence="9">
        <text>dihydrourocanate + A = urocanate + AH2</text>
        <dbReference type="Rhea" id="RHEA:36059"/>
        <dbReference type="ChEBI" id="CHEBI:13193"/>
        <dbReference type="ChEBI" id="CHEBI:17499"/>
        <dbReference type="ChEBI" id="CHEBI:27247"/>
        <dbReference type="ChEBI" id="CHEBI:72991"/>
        <dbReference type="EC" id="1.3.99.33"/>
    </reaction>
</comment>
<evidence type="ECO:0000313" key="13">
    <source>
        <dbReference type="Proteomes" id="UP000433575"/>
    </source>
</evidence>
<evidence type="ECO:0000256" key="4">
    <source>
        <dbReference type="ARBA" id="ARBA00013137"/>
    </source>
</evidence>
<dbReference type="PANTHER" id="PTHR43400">
    <property type="entry name" value="FUMARATE REDUCTASE"/>
    <property type="match status" value="1"/>
</dbReference>
<dbReference type="GO" id="GO:0010181">
    <property type="term" value="F:FMN binding"/>
    <property type="evidence" value="ECO:0007669"/>
    <property type="project" value="InterPro"/>
</dbReference>
<dbReference type="Gene3D" id="3.90.1010.20">
    <property type="match status" value="2"/>
</dbReference>
<dbReference type="SMART" id="SM00900">
    <property type="entry name" value="FMN_bind"/>
    <property type="match status" value="2"/>
</dbReference>
<dbReference type="Gene3D" id="3.90.700.10">
    <property type="entry name" value="Succinate dehydrogenase/fumarate reductase flavoprotein, catalytic domain"/>
    <property type="match status" value="1"/>
</dbReference>
<dbReference type="EMBL" id="WKPI01000057">
    <property type="protein sequence ID" value="MSC35133.1"/>
    <property type="molecule type" value="Genomic_DNA"/>
</dbReference>
<evidence type="ECO:0000256" key="9">
    <source>
        <dbReference type="ARBA" id="ARBA00049922"/>
    </source>
</evidence>
<evidence type="ECO:0000256" key="5">
    <source>
        <dbReference type="ARBA" id="ARBA00015872"/>
    </source>
</evidence>
<evidence type="ECO:0000256" key="1">
    <source>
        <dbReference type="ARBA" id="ARBA00001917"/>
    </source>
</evidence>
<feature type="domain" description="FMN-binding" evidence="10">
    <location>
        <begin position="67"/>
        <end position="142"/>
    </location>
</feature>
<dbReference type="InterPro" id="IPR003953">
    <property type="entry name" value="FAD-dep_OxRdtase_2_FAD-bd"/>
</dbReference>
<dbReference type="InterPro" id="IPR027477">
    <property type="entry name" value="Succ_DH/fumarate_Rdtase_cat_sf"/>
</dbReference>
<accession>A0A6N7SDK1</accession>
<evidence type="ECO:0000256" key="7">
    <source>
        <dbReference type="ARBA" id="ARBA00022827"/>
    </source>
</evidence>
<dbReference type="Pfam" id="PF00890">
    <property type="entry name" value="FAD_binding_2"/>
    <property type="match status" value="1"/>
</dbReference>
<evidence type="ECO:0000256" key="6">
    <source>
        <dbReference type="ARBA" id="ARBA00022630"/>
    </source>
</evidence>
<evidence type="ECO:0000256" key="8">
    <source>
        <dbReference type="ARBA" id="ARBA00023002"/>
    </source>
</evidence>
<evidence type="ECO:0000313" key="14">
    <source>
        <dbReference type="Proteomes" id="UP000480929"/>
    </source>
</evidence>
<dbReference type="SUPFAM" id="SSF56425">
    <property type="entry name" value="Succinate dehydrogenase/fumarate reductase flavoprotein, catalytic domain"/>
    <property type="match status" value="1"/>
</dbReference>
<protein>
    <recommendedName>
        <fullName evidence="5">Urocanate reductase</fullName>
        <ecNumber evidence="4">1.3.99.33</ecNumber>
    </recommendedName>
</protein>
<dbReference type="GO" id="GO:0016020">
    <property type="term" value="C:membrane"/>
    <property type="evidence" value="ECO:0007669"/>
    <property type="project" value="InterPro"/>
</dbReference>
<proteinExistence type="inferred from homology"/>
<keyword evidence="14" id="KW-1185">Reference proteome</keyword>
<dbReference type="EMBL" id="WKPJ01000054">
    <property type="protein sequence ID" value="MSA91356.1"/>
    <property type="molecule type" value="Genomic_DNA"/>
</dbReference>
<gene>
    <name evidence="12" type="ORF">GKD88_18630</name>
    <name evidence="11" type="ORF">GKE08_18720</name>
</gene>
<dbReference type="SUPFAM" id="SSF51905">
    <property type="entry name" value="FAD/NAD(P)-binding domain"/>
    <property type="match status" value="1"/>
</dbReference>
<evidence type="ECO:0000259" key="10">
    <source>
        <dbReference type="SMART" id="SM00900"/>
    </source>
</evidence>
<dbReference type="InterPro" id="IPR050315">
    <property type="entry name" value="FAD-oxidoreductase_2"/>
</dbReference>
<dbReference type="PANTHER" id="PTHR43400:SF7">
    <property type="entry name" value="FAD-DEPENDENT OXIDOREDUCTASE 2 FAD BINDING DOMAIN-CONTAINING PROTEIN"/>
    <property type="match status" value="1"/>
</dbReference>
<dbReference type="InterPro" id="IPR007329">
    <property type="entry name" value="FMN-bd"/>
</dbReference>
<evidence type="ECO:0000256" key="3">
    <source>
        <dbReference type="ARBA" id="ARBA00008040"/>
    </source>
</evidence>
<organism evidence="11 13">
    <name type="scientific">Holdemania massiliensis</name>
    <dbReference type="NCBI Taxonomy" id="1468449"/>
    <lineage>
        <taxon>Bacteria</taxon>
        <taxon>Bacillati</taxon>
        <taxon>Bacillota</taxon>
        <taxon>Erysipelotrichia</taxon>
        <taxon>Erysipelotrichales</taxon>
        <taxon>Erysipelotrichaceae</taxon>
        <taxon>Holdemania</taxon>
    </lineage>
</organism>
<dbReference type="Proteomes" id="UP000480929">
    <property type="component" value="Unassembled WGS sequence"/>
</dbReference>
<name>A0A6N7SDK1_9FIRM</name>